<proteinExistence type="predicted"/>
<protein>
    <submittedName>
        <fullName evidence="8">MATE family efflux transporter</fullName>
    </submittedName>
</protein>
<feature type="transmembrane region" description="Helical" evidence="7">
    <location>
        <begin position="144"/>
        <end position="169"/>
    </location>
</feature>
<feature type="transmembrane region" description="Helical" evidence="7">
    <location>
        <begin position="396"/>
        <end position="416"/>
    </location>
</feature>
<keyword evidence="3" id="KW-1003">Cell membrane</keyword>
<feature type="transmembrane region" description="Helical" evidence="7">
    <location>
        <begin position="422"/>
        <end position="445"/>
    </location>
</feature>
<dbReference type="Pfam" id="PF01554">
    <property type="entry name" value="MatE"/>
    <property type="match status" value="2"/>
</dbReference>
<feature type="transmembrane region" description="Helical" evidence="7">
    <location>
        <begin position="176"/>
        <end position="195"/>
    </location>
</feature>
<reference evidence="8 9" key="1">
    <citation type="submission" date="2020-08" db="EMBL/GenBank/DDBJ databases">
        <title>Genome public.</title>
        <authorList>
            <person name="Liu C."/>
            <person name="Sun Q."/>
        </authorList>
    </citation>
    <scope>NUCLEOTIDE SEQUENCE [LARGE SCALE GENOMIC DNA]</scope>
    <source>
        <strain evidence="8 9">New-38</strain>
    </source>
</reference>
<evidence type="ECO:0000256" key="3">
    <source>
        <dbReference type="ARBA" id="ARBA00022475"/>
    </source>
</evidence>
<keyword evidence="2" id="KW-0813">Transport</keyword>
<dbReference type="NCBIfam" id="TIGR00797">
    <property type="entry name" value="matE"/>
    <property type="match status" value="1"/>
</dbReference>
<feature type="transmembrane region" description="Helical" evidence="7">
    <location>
        <begin position="103"/>
        <end position="124"/>
    </location>
</feature>
<keyword evidence="6 7" id="KW-0472">Membrane</keyword>
<dbReference type="InterPro" id="IPR002528">
    <property type="entry name" value="MATE_fam"/>
</dbReference>
<sequence length="464" mass="51180">MFAGREGAIDLQSRITEGPIWRHLLSFFFPILLGTFFQQLYNTVDAIIVGNFVGTEALAAVGGPAAVLINFLVNLFVGLSSGATVIVAQYYGARQIQELRRTVHTAIALAIAAGLGVMVLGIALSYPVMVLMGTPAEVMDYSLIYLRIYFVGSIASFLYNVGSSVLRAIGDTKRPLYFLIAACLTNIVLDLIFVVGFGLEVLGVALATVLSQIVSAVLVMLVLCRPDSIFCIERKQIRFHPDILKSILRIGLPTGLQSDMYTISNMLIQSCINSFGTSTMAAWTAFCKLDAFYWMISGAFGISITTFVGQNFGAQRYDRVRKSVRVCLLLSLVTALLVSGLYALGAQPLLRMFSTDTQVIEIGTFILWRMSPFYFTFICVEVMAGAIRGTGDSLKPMLLTCGGVCVLRVVWIFTVLPLDRTLGTLLLSYPMTWSITSLLFIIYYVRGNWMRRQIQKYGFSEEHL</sequence>
<dbReference type="PIRSF" id="PIRSF006603">
    <property type="entry name" value="DinF"/>
    <property type="match status" value="1"/>
</dbReference>
<evidence type="ECO:0000256" key="7">
    <source>
        <dbReference type="SAM" id="Phobius"/>
    </source>
</evidence>
<evidence type="ECO:0000313" key="9">
    <source>
        <dbReference type="Proteomes" id="UP000660021"/>
    </source>
</evidence>
<keyword evidence="4 7" id="KW-0812">Transmembrane</keyword>
<evidence type="ECO:0000256" key="4">
    <source>
        <dbReference type="ARBA" id="ARBA00022692"/>
    </source>
</evidence>
<organism evidence="8 9">
    <name type="scientific">Pseudoflavonifractor hominis</name>
    <dbReference type="NCBI Taxonomy" id="2763059"/>
    <lineage>
        <taxon>Bacteria</taxon>
        <taxon>Bacillati</taxon>
        <taxon>Bacillota</taxon>
        <taxon>Clostridia</taxon>
        <taxon>Eubacteriales</taxon>
        <taxon>Oscillospiraceae</taxon>
        <taxon>Pseudoflavonifractor</taxon>
    </lineage>
</organism>
<dbReference type="InterPro" id="IPR048279">
    <property type="entry name" value="MdtK-like"/>
</dbReference>
<accession>A0ABR7HWX2</accession>
<name>A0ABR7HWX2_9FIRM</name>
<feature type="transmembrane region" description="Helical" evidence="7">
    <location>
        <begin position="61"/>
        <end position="91"/>
    </location>
</feature>
<dbReference type="CDD" id="cd13138">
    <property type="entry name" value="MATE_yoeA_like"/>
    <property type="match status" value="1"/>
</dbReference>
<dbReference type="EMBL" id="JACOPR010000014">
    <property type="protein sequence ID" value="MBC5732014.1"/>
    <property type="molecule type" value="Genomic_DNA"/>
</dbReference>
<dbReference type="PANTHER" id="PTHR43549:SF3">
    <property type="entry name" value="MULTIDRUG RESISTANCE PROTEIN YPNP-RELATED"/>
    <property type="match status" value="1"/>
</dbReference>
<feature type="transmembrane region" description="Helical" evidence="7">
    <location>
        <begin position="266"/>
        <end position="286"/>
    </location>
</feature>
<feature type="transmembrane region" description="Helical" evidence="7">
    <location>
        <begin position="20"/>
        <end position="41"/>
    </location>
</feature>
<feature type="transmembrane region" description="Helical" evidence="7">
    <location>
        <begin position="292"/>
        <end position="314"/>
    </location>
</feature>
<evidence type="ECO:0000256" key="5">
    <source>
        <dbReference type="ARBA" id="ARBA00022989"/>
    </source>
</evidence>
<feature type="transmembrane region" description="Helical" evidence="7">
    <location>
        <begin position="201"/>
        <end position="224"/>
    </location>
</feature>
<comment type="subcellular location">
    <subcellularLocation>
        <location evidence="1">Cell membrane</location>
        <topology evidence="1">Multi-pass membrane protein</topology>
    </subcellularLocation>
</comment>
<feature type="transmembrane region" description="Helical" evidence="7">
    <location>
        <begin position="326"/>
        <end position="345"/>
    </location>
</feature>
<evidence type="ECO:0000313" key="8">
    <source>
        <dbReference type="EMBL" id="MBC5732014.1"/>
    </source>
</evidence>
<gene>
    <name evidence="8" type="ORF">H8S34_14435</name>
</gene>
<dbReference type="Proteomes" id="UP000660021">
    <property type="component" value="Unassembled WGS sequence"/>
</dbReference>
<dbReference type="PANTHER" id="PTHR43549">
    <property type="entry name" value="MULTIDRUG RESISTANCE PROTEIN YPNP-RELATED"/>
    <property type="match status" value="1"/>
</dbReference>
<evidence type="ECO:0000256" key="2">
    <source>
        <dbReference type="ARBA" id="ARBA00022448"/>
    </source>
</evidence>
<dbReference type="InterPro" id="IPR052031">
    <property type="entry name" value="Membrane_Transporter-Flippase"/>
</dbReference>
<keyword evidence="5 7" id="KW-1133">Transmembrane helix</keyword>
<feature type="transmembrane region" description="Helical" evidence="7">
    <location>
        <begin position="365"/>
        <end position="384"/>
    </location>
</feature>
<evidence type="ECO:0000256" key="6">
    <source>
        <dbReference type="ARBA" id="ARBA00023136"/>
    </source>
</evidence>
<comment type="caution">
    <text evidence="8">The sequence shown here is derived from an EMBL/GenBank/DDBJ whole genome shotgun (WGS) entry which is preliminary data.</text>
</comment>
<evidence type="ECO:0000256" key="1">
    <source>
        <dbReference type="ARBA" id="ARBA00004651"/>
    </source>
</evidence>
<keyword evidence="9" id="KW-1185">Reference proteome</keyword>